<evidence type="ECO:0000256" key="8">
    <source>
        <dbReference type="SAM" id="Phobius"/>
    </source>
</evidence>
<keyword evidence="5 6" id="KW-0238">DNA-binding</keyword>
<evidence type="ECO:0000256" key="7">
    <source>
        <dbReference type="SAM" id="Coils"/>
    </source>
</evidence>
<dbReference type="Proteomes" id="UP001186944">
    <property type="component" value="Unassembled WGS sequence"/>
</dbReference>
<dbReference type="InterPro" id="IPR006612">
    <property type="entry name" value="THAP_Znf"/>
</dbReference>
<dbReference type="PANTHER" id="PTHR23080:SF133">
    <property type="entry name" value="SI:CH211-262I1.5-RELATED"/>
    <property type="match status" value="1"/>
</dbReference>
<dbReference type="PROSITE" id="PS50950">
    <property type="entry name" value="ZF_THAP"/>
    <property type="match status" value="1"/>
</dbReference>
<organism evidence="10 11">
    <name type="scientific">Pinctada imbricata</name>
    <name type="common">Atlantic pearl-oyster</name>
    <name type="synonym">Pinctada martensii</name>
    <dbReference type="NCBI Taxonomy" id="66713"/>
    <lineage>
        <taxon>Eukaryota</taxon>
        <taxon>Metazoa</taxon>
        <taxon>Spiralia</taxon>
        <taxon>Lophotrochozoa</taxon>
        <taxon>Mollusca</taxon>
        <taxon>Bivalvia</taxon>
        <taxon>Autobranchia</taxon>
        <taxon>Pteriomorphia</taxon>
        <taxon>Pterioida</taxon>
        <taxon>Pterioidea</taxon>
        <taxon>Pteriidae</taxon>
        <taxon>Pinctada</taxon>
    </lineage>
</organism>
<comment type="cofactor">
    <cofactor evidence="1">
        <name>a divalent metal cation</name>
        <dbReference type="ChEBI" id="CHEBI:60240"/>
    </cofactor>
</comment>
<feature type="transmembrane region" description="Helical" evidence="8">
    <location>
        <begin position="219"/>
        <end position="238"/>
    </location>
</feature>
<evidence type="ECO:0000313" key="11">
    <source>
        <dbReference type="Proteomes" id="UP001186944"/>
    </source>
</evidence>
<dbReference type="GO" id="GO:0008270">
    <property type="term" value="F:zinc ion binding"/>
    <property type="evidence" value="ECO:0007669"/>
    <property type="project" value="UniProtKB-KW"/>
</dbReference>
<dbReference type="SMART" id="SM00980">
    <property type="entry name" value="THAP"/>
    <property type="match status" value="1"/>
</dbReference>
<dbReference type="Pfam" id="PF13613">
    <property type="entry name" value="HTH_Tnp_4"/>
    <property type="match status" value="1"/>
</dbReference>
<feature type="domain" description="THAP-type" evidence="9">
    <location>
        <begin position="11"/>
        <end position="120"/>
    </location>
</feature>
<dbReference type="EMBL" id="VSWD01000003">
    <property type="protein sequence ID" value="KAK3106201.1"/>
    <property type="molecule type" value="Genomic_DNA"/>
</dbReference>
<evidence type="ECO:0000256" key="6">
    <source>
        <dbReference type="PROSITE-ProRule" id="PRU00309"/>
    </source>
</evidence>
<keyword evidence="2" id="KW-0479">Metal-binding</keyword>
<evidence type="ECO:0000256" key="4">
    <source>
        <dbReference type="ARBA" id="ARBA00022833"/>
    </source>
</evidence>
<keyword evidence="3 6" id="KW-0863">Zinc-finger</keyword>
<evidence type="ECO:0000256" key="5">
    <source>
        <dbReference type="ARBA" id="ARBA00023125"/>
    </source>
</evidence>
<dbReference type="SUPFAM" id="SSF57716">
    <property type="entry name" value="Glucocorticoid receptor-like (DNA-binding domain)"/>
    <property type="match status" value="1"/>
</dbReference>
<name>A0AA88YJW1_PINIB</name>
<keyword evidence="8" id="KW-0472">Membrane</keyword>
<comment type="caution">
    <text evidence="10">The sequence shown here is derived from an EMBL/GenBank/DDBJ whole genome shotgun (WGS) entry which is preliminary data.</text>
</comment>
<feature type="coiled-coil region" evidence="7">
    <location>
        <begin position="152"/>
        <end position="201"/>
    </location>
</feature>
<dbReference type="Pfam" id="PF05485">
    <property type="entry name" value="THAP"/>
    <property type="match status" value="1"/>
</dbReference>
<evidence type="ECO:0000256" key="3">
    <source>
        <dbReference type="ARBA" id="ARBA00022771"/>
    </source>
</evidence>
<dbReference type="Pfam" id="PF13359">
    <property type="entry name" value="DDE_Tnp_4"/>
    <property type="match status" value="1"/>
</dbReference>
<keyword evidence="7" id="KW-0175">Coiled coil</keyword>
<evidence type="ECO:0000259" key="9">
    <source>
        <dbReference type="PROSITE" id="PS50950"/>
    </source>
</evidence>
<dbReference type="GO" id="GO:0003677">
    <property type="term" value="F:DNA binding"/>
    <property type="evidence" value="ECO:0007669"/>
    <property type="project" value="UniProtKB-UniRule"/>
</dbReference>
<protein>
    <recommendedName>
        <fullName evidence="9">THAP-type domain-containing protein</fullName>
    </recommendedName>
</protein>
<gene>
    <name evidence="10" type="ORF">FSP39_014964</name>
</gene>
<evidence type="ECO:0000256" key="1">
    <source>
        <dbReference type="ARBA" id="ARBA00001968"/>
    </source>
</evidence>
<dbReference type="PANTHER" id="PTHR23080">
    <property type="entry name" value="THAP DOMAIN PROTEIN"/>
    <property type="match status" value="1"/>
</dbReference>
<keyword evidence="8" id="KW-0812">Transmembrane</keyword>
<evidence type="ECO:0000313" key="10">
    <source>
        <dbReference type="EMBL" id="KAK3106201.1"/>
    </source>
</evidence>
<proteinExistence type="predicted"/>
<dbReference type="InterPro" id="IPR027806">
    <property type="entry name" value="HARBI1_dom"/>
</dbReference>
<reference evidence="10" key="1">
    <citation type="submission" date="2019-08" db="EMBL/GenBank/DDBJ databases">
        <title>The improved chromosome-level genome for the pearl oyster Pinctada fucata martensii using PacBio sequencing and Hi-C.</title>
        <authorList>
            <person name="Zheng Z."/>
        </authorList>
    </citation>
    <scope>NUCLEOTIDE SEQUENCE</scope>
    <source>
        <strain evidence="10">ZZ-2019</strain>
        <tissue evidence="10">Adductor muscle</tissue>
    </source>
</reference>
<keyword evidence="4" id="KW-0862">Zinc</keyword>
<keyword evidence="11" id="KW-1185">Reference proteome</keyword>
<dbReference type="InterPro" id="IPR027805">
    <property type="entry name" value="Transposase_HTH_dom"/>
</dbReference>
<dbReference type="AlphaFoldDB" id="A0AA88YJW1"/>
<keyword evidence="8" id="KW-1133">Transmembrane helix</keyword>
<evidence type="ECO:0000256" key="2">
    <source>
        <dbReference type="ARBA" id="ARBA00022723"/>
    </source>
</evidence>
<accession>A0AA88YJW1</accession>
<sequence>MAEDRDIQGRTCKHCCVPLCTGNGSRNPELSFHQIPLNPDIRKEWIRAIRRDPGPHFTVSARTCHRRRVFLDKNRPIHQLPSSYVLPIRLLEERGHFKASDIKWTPVRKTLKPGSVPSIFTWTEETTPRRGIFKHPLPEKKARKELNFDEHVDNVEIDMDTSENENEDSKTDDTQAKNHRIAELEELIKKKEEEIEGLKNKIEIERFGVQRFSHDNTLILFYTGFVSLAMFTAVFEYVKPAANSLQSYYYRASEKVNEQSSVKKQRNMLLIDEFFMFLCRLKCGLMEQDLAIRFNCHLSTVSRKIITWANFLYFALGSIDIWPSRQQVDYRMPASFKSLYPHTRVIIDCTEIKTERPSSLALGSKCYSSYKSAFTWKGLVGIAPHGALSFVSNLYTGSMSDVEITKLSGLIDLLESGDSIMADKGFVLNKVLEGTGISINTPPFLMSQGQFTKHEVEKTQIIAKLRIHIERHIRRVKEYHLFDSVIPLSMVGTINQLWTVANLLTLFKGPLVREWHK</sequence>